<dbReference type="SUPFAM" id="SSF53474">
    <property type="entry name" value="alpha/beta-Hydrolases"/>
    <property type="match status" value="1"/>
</dbReference>
<dbReference type="Gene3D" id="3.40.50.1820">
    <property type="entry name" value="alpha/beta hydrolase"/>
    <property type="match status" value="1"/>
</dbReference>
<feature type="domain" description="Alpha/beta hydrolase fold-5" evidence="1">
    <location>
        <begin position="76"/>
        <end position="233"/>
    </location>
</feature>
<proteinExistence type="predicted"/>
<keyword evidence="3" id="KW-1185">Reference proteome</keyword>
<accession>A0ABN6RDV5</accession>
<dbReference type="InterPro" id="IPR029058">
    <property type="entry name" value="AB_hydrolase_fold"/>
</dbReference>
<protein>
    <submittedName>
        <fullName evidence="2">Carboxymethylenebutenolidase-like protein</fullName>
    </submittedName>
</protein>
<reference evidence="2" key="1">
    <citation type="submission" date="2022-07" db="EMBL/GenBank/DDBJ databases">
        <title>Complete Genome Sequence of the Radioresistant Bacterium Deinococcus aetherius ST0316, Isolated from the Air Dust collected in Lower Stratosphere above Japan.</title>
        <authorList>
            <person name="Satoh K."/>
            <person name="Hagiwara K."/>
            <person name="Katsumata K."/>
            <person name="Kubo A."/>
            <person name="Yokobori S."/>
            <person name="Yamagishi A."/>
            <person name="Oono Y."/>
            <person name="Narumi I."/>
        </authorList>
    </citation>
    <scope>NUCLEOTIDE SEQUENCE</scope>
    <source>
        <strain evidence="2">ST0316</strain>
    </source>
</reference>
<sequence>MCFSYAGVMTRLLLTGLLLLLLGFLAATAGRFVVRPPLVVGQDAAYPGARAMARLEREPQPFIDIAPVGTEADTLLILYPGGLVRPQAYEWIGRALAGRGVRTVIPVFPLDLAVLSVNRADALIGRFGAGKRVFLAGHSLGGAMAAGYAARHGDQLSGLILMGAYPPNNVSLRDSRLRVLSLLAERDGVASPGEVRGGLERLPPGTQLTVLPGAVHAFFGRYGPQRGDGLPTVERATTEAQIVQAVGDFLTQP</sequence>
<name>A0ABN6RDV5_9DEIO</name>
<dbReference type="InterPro" id="IPR029059">
    <property type="entry name" value="AB_hydrolase_5"/>
</dbReference>
<dbReference type="Pfam" id="PF12695">
    <property type="entry name" value="Abhydrolase_5"/>
    <property type="match status" value="1"/>
</dbReference>
<dbReference type="EMBL" id="AP026560">
    <property type="protein sequence ID" value="BDP41547.1"/>
    <property type="molecule type" value="Genomic_DNA"/>
</dbReference>
<gene>
    <name evidence="2" type="ORF">DAETH_15160</name>
</gene>
<evidence type="ECO:0000259" key="1">
    <source>
        <dbReference type="Pfam" id="PF12695"/>
    </source>
</evidence>
<dbReference type="Proteomes" id="UP001064971">
    <property type="component" value="Chromosome"/>
</dbReference>
<organism evidence="2 3">
    <name type="scientific">Deinococcus aetherius</name>
    <dbReference type="NCBI Taxonomy" id="200252"/>
    <lineage>
        <taxon>Bacteria</taxon>
        <taxon>Thermotogati</taxon>
        <taxon>Deinococcota</taxon>
        <taxon>Deinococci</taxon>
        <taxon>Deinococcales</taxon>
        <taxon>Deinococcaceae</taxon>
        <taxon>Deinococcus</taxon>
    </lineage>
</organism>
<evidence type="ECO:0000313" key="2">
    <source>
        <dbReference type="EMBL" id="BDP41547.1"/>
    </source>
</evidence>
<evidence type="ECO:0000313" key="3">
    <source>
        <dbReference type="Proteomes" id="UP001064971"/>
    </source>
</evidence>